<dbReference type="EMBL" id="JALZ01000039">
    <property type="protein sequence ID" value="ETX13062.1"/>
    <property type="molecule type" value="Genomic_DNA"/>
</dbReference>
<keyword evidence="2" id="KW-1185">Reference proteome</keyword>
<accession>X7EAU4</accession>
<evidence type="ECO:0000313" key="2">
    <source>
        <dbReference type="Proteomes" id="UP000022447"/>
    </source>
</evidence>
<reference evidence="1 2" key="1">
    <citation type="submission" date="2014-01" db="EMBL/GenBank/DDBJ databases">
        <title>Roseivivax halodurans JCM 10272 Genome Sequencing.</title>
        <authorList>
            <person name="Lai Q."/>
            <person name="Li G."/>
            <person name="Shao Z."/>
        </authorList>
    </citation>
    <scope>NUCLEOTIDE SEQUENCE [LARGE SCALE GENOMIC DNA]</scope>
    <source>
        <strain evidence="1 2">JCM 10272</strain>
    </source>
</reference>
<dbReference type="STRING" id="1449350.OCH239_13615"/>
<proteinExistence type="predicted"/>
<protein>
    <submittedName>
        <fullName evidence="1">Uncharacterized protein</fullName>
    </submittedName>
</protein>
<name>X7EAU4_9RHOB</name>
<dbReference type="Proteomes" id="UP000022447">
    <property type="component" value="Unassembled WGS sequence"/>
</dbReference>
<comment type="caution">
    <text evidence="1">The sequence shown here is derived from an EMBL/GenBank/DDBJ whole genome shotgun (WGS) entry which is preliminary data.</text>
</comment>
<organism evidence="1 2">
    <name type="scientific">Roseivivax halodurans JCM 10272</name>
    <dbReference type="NCBI Taxonomy" id="1449350"/>
    <lineage>
        <taxon>Bacteria</taxon>
        <taxon>Pseudomonadati</taxon>
        <taxon>Pseudomonadota</taxon>
        <taxon>Alphaproteobacteria</taxon>
        <taxon>Rhodobacterales</taxon>
        <taxon>Roseobacteraceae</taxon>
        <taxon>Roseivivax</taxon>
    </lineage>
</organism>
<gene>
    <name evidence="1" type="ORF">OCH239_13615</name>
</gene>
<evidence type="ECO:0000313" key="1">
    <source>
        <dbReference type="EMBL" id="ETX13062.1"/>
    </source>
</evidence>
<sequence length="32" mass="3504">MSAPVLILPEGRSLRFHINARDRAALPQETGS</sequence>
<dbReference type="AlphaFoldDB" id="X7EAU4"/>